<protein>
    <submittedName>
        <fullName evidence="1">Uncharacterized protein</fullName>
    </submittedName>
</protein>
<dbReference type="Proteomes" id="UP001195660">
    <property type="component" value="Unassembled WGS sequence"/>
</dbReference>
<dbReference type="EMBL" id="WOFE01000010">
    <property type="protein sequence ID" value="MBM5572728.1"/>
    <property type="molecule type" value="Genomic_DNA"/>
</dbReference>
<organism evidence="1 2">
    <name type="scientific">Deefgea chitinilytica</name>
    <dbReference type="NCBI Taxonomy" id="570276"/>
    <lineage>
        <taxon>Bacteria</taxon>
        <taxon>Pseudomonadati</taxon>
        <taxon>Pseudomonadota</taxon>
        <taxon>Betaproteobacteria</taxon>
        <taxon>Neisseriales</taxon>
        <taxon>Chitinibacteraceae</taxon>
        <taxon>Deefgea</taxon>
    </lineage>
</organism>
<sequence length="120" mass="13898">MSTTYRLQLSIAPISPAEAERSLLAIKRAWCMPSWVRRQALAEQVILLEVRHEAELKPNESPDWFVERIGAAIWQETGRYVRISVDIAPHEAPDGRIYVLDEPAYWRIMQSFRLSSARFS</sequence>
<proteinExistence type="predicted"/>
<evidence type="ECO:0000313" key="1">
    <source>
        <dbReference type="EMBL" id="MBM5572728.1"/>
    </source>
</evidence>
<gene>
    <name evidence="1" type="ORF">GM173_14230</name>
</gene>
<name>A0ABS2CF07_9NEIS</name>
<keyword evidence="2" id="KW-1185">Reference proteome</keyword>
<accession>A0ABS2CF07</accession>
<reference evidence="1 2" key="1">
    <citation type="submission" date="2019-11" db="EMBL/GenBank/DDBJ databases">
        <title>Novel Deefgea species.</title>
        <authorList>
            <person name="Han J.-H."/>
        </authorList>
    </citation>
    <scope>NUCLEOTIDE SEQUENCE [LARGE SCALE GENOMIC DNA]</scope>
    <source>
        <strain evidence="1 2">LMG 24817</strain>
    </source>
</reference>
<comment type="caution">
    <text evidence="1">The sequence shown here is derived from an EMBL/GenBank/DDBJ whole genome shotgun (WGS) entry which is preliminary data.</text>
</comment>
<dbReference type="RefSeq" id="WP_203572058.1">
    <property type="nucleotide sequence ID" value="NZ_WOFE01000010.1"/>
</dbReference>
<evidence type="ECO:0000313" key="2">
    <source>
        <dbReference type="Proteomes" id="UP001195660"/>
    </source>
</evidence>